<proteinExistence type="inferred from homology"/>
<gene>
    <name evidence="7" type="ORF">ABR82_05135</name>
</gene>
<dbReference type="InterPro" id="IPR013766">
    <property type="entry name" value="Thioredoxin_domain"/>
</dbReference>
<evidence type="ECO:0000256" key="3">
    <source>
        <dbReference type="PIRSR" id="PIRSR603782-1"/>
    </source>
</evidence>
<keyword evidence="2 3" id="KW-0186">Copper</keyword>
<feature type="binding site" evidence="3">
    <location>
        <position position="91"/>
    </location>
    <ligand>
        <name>Cu cation</name>
        <dbReference type="ChEBI" id="CHEBI:23378"/>
    </ligand>
</feature>
<dbReference type="CDD" id="cd02968">
    <property type="entry name" value="SCO"/>
    <property type="match status" value="1"/>
</dbReference>
<dbReference type="InterPro" id="IPR003782">
    <property type="entry name" value="SCO1/SenC"/>
</dbReference>
<dbReference type="PANTHER" id="PTHR12151:SF25">
    <property type="entry name" value="LINALOOL DEHYDRATASE_ISOMERASE DOMAIN-CONTAINING PROTEIN"/>
    <property type="match status" value="1"/>
</dbReference>
<dbReference type="PANTHER" id="PTHR12151">
    <property type="entry name" value="ELECTRON TRANSPORT PROTIN SCO1/SENC FAMILY MEMBER"/>
    <property type="match status" value="1"/>
</dbReference>
<feature type="disulfide bond" description="Redox-active" evidence="4">
    <location>
        <begin position="91"/>
        <end position="95"/>
    </location>
</feature>
<name>A0A0R2RKM6_9BACT</name>
<keyword evidence="5" id="KW-0812">Transmembrane</keyword>
<reference evidence="7 8" key="1">
    <citation type="submission" date="2015-10" db="EMBL/GenBank/DDBJ databases">
        <title>Metagenome-Assembled Genomes uncover a global brackish microbiome.</title>
        <authorList>
            <person name="Hugerth L.W."/>
            <person name="Larsson J."/>
            <person name="Alneberg J."/>
            <person name="Lindh M.V."/>
            <person name="Legrand C."/>
            <person name="Pinhassi J."/>
            <person name="Andersson A.F."/>
        </authorList>
    </citation>
    <scope>NUCLEOTIDE SEQUENCE [LARGE SCALE GENOMIC DNA]</scope>
    <source>
        <strain evidence="7">BACL18 MAG-120507-bin52</strain>
    </source>
</reference>
<evidence type="ECO:0000313" key="8">
    <source>
        <dbReference type="Proteomes" id="UP000051269"/>
    </source>
</evidence>
<dbReference type="InterPro" id="IPR036249">
    <property type="entry name" value="Thioredoxin-like_sf"/>
</dbReference>
<dbReference type="AlphaFoldDB" id="A0A0R2RKM6"/>
<evidence type="ECO:0000259" key="6">
    <source>
        <dbReference type="PROSITE" id="PS51352"/>
    </source>
</evidence>
<feature type="transmembrane region" description="Helical" evidence="5">
    <location>
        <begin position="20"/>
        <end position="38"/>
    </location>
</feature>
<evidence type="ECO:0000313" key="7">
    <source>
        <dbReference type="EMBL" id="KRO62977.1"/>
    </source>
</evidence>
<protein>
    <recommendedName>
        <fullName evidence="6">Thioredoxin domain-containing protein</fullName>
    </recommendedName>
</protein>
<feature type="binding site" evidence="3">
    <location>
        <position position="184"/>
    </location>
    <ligand>
        <name>Cu cation</name>
        <dbReference type="ChEBI" id="CHEBI:23378"/>
    </ligand>
</feature>
<evidence type="ECO:0000256" key="5">
    <source>
        <dbReference type="SAM" id="Phobius"/>
    </source>
</evidence>
<evidence type="ECO:0000256" key="2">
    <source>
        <dbReference type="ARBA" id="ARBA00023008"/>
    </source>
</evidence>
<dbReference type="GO" id="GO:0046872">
    <property type="term" value="F:metal ion binding"/>
    <property type="evidence" value="ECO:0007669"/>
    <property type="project" value="UniProtKB-KW"/>
</dbReference>
<keyword evidence="5" id="KW-1133">Transmembrane helix</keyword>
<dbReference type="Proteomes" id="UP000051269">
    <property type="component" value="Unassembled WGS sequence"/>
</dbReference>
<comment type="similarity">
    <text evidence="1">Belongs to the SCO1/2 family.</text>
</comment>
<dbReference type="SUPFAM" id="SSF52833">
    <property type="entry name" value="Thioredoxin-like"/>
    <property type="match status" value="1"/>
</dbReference>
<keyword evidence="3" id="KW-0479">Metal-binding</keyword>
<dbReference type="Gene3D" id="3.40.30.10">
    <property type="entry name" value="Glutaredoxin"/>
    <property type="match status" value="1"/>
</dbReference>
<dbReference type="PROSITE" id="PS51352">
    <property type="entry name" value="THIOREDOXIN_2"/>
    <property type="match status" value="1"/>
</dbReference>
<feature type="binding site" evidence="3">
    <location>
        <position position="95"/>
    </location>
    <ligand>
        <name>Cu cation</name>
        <dbReference type="ChEBI" id="CHEBI:23378"/>
    </ligand>
</feature>
<keyword evidence="4" id="KW-1015">Disulfide bond</keyword>
<comment type="caution">
    <text evidence="7">The sequence shown here is derived from an EMBL/GenBank/DDBJ whole genome shotgun (WGS) entry which is preliminary data.</text>
</comment>
<organism evidence="7 8">
    <name type="scientific">Verrucomicrobia subdivision 6 bacterium BACL9 MAG-120507-bin52</name>
    <dbReference type="NCBI Taxonomy" id="1655590"/>
    <lineage>
        <taxon>Bacteria</taxon>
        <taxon>Pseudomonadati</taxon>
        <taxon>Verrucomicrobiota</taxon>
        <taxon>Verrucomicrobiia</taxon>
        <taxon>Verrucomicrobiales</taxon>
        <taxon>Verrucomicrobia subdivision 6</taxon>
    </lineage>
</organism>
<dbReference type="EMBL" id="LIBO01000017">
    <property type="protein sequence ID" value="KRO62977.1"/>
    <property type="molecule type" value="Genomic_DNA"/>
</dbReference>
<accession>A0A0R2RKM6</accession>
<keyword evidence="5" id="KW-0472">Membrane</keyword>
<evidence type="ECO:0000256" key="4">
    <source>
        <dbReference type="PIRSR" id="PIRSR603782-2"/>
    </source>
</evidence>
<evidence type="ECO:0000256" key="1">
    <source>
        <dbReference type="ARBA" id="ARBA00010996"/>
    </source>
</evidence>
<dbReference type="Pfam" id="PF02630">
    <property type="entry name" value="SCO1-SenC"/>
    <property type="match status" value="1"/>
</dbReference>
<feature type="domain" description="Thioredoxin" evidence="6">
    <location>
        <begin position="53"/>
        <end position="218"/>
    </location>
</feature>
<sequence length="230" mass="25237">MTPESPVPTGPRPANRHLTAAIWALLVAGLVAVMVAGVREIWTSSERQEFPVLPILGQLSDFQLTERSGEIKTLADLKGEVWLADFFFSTCPGPCPILTTRMGEVAQAVRRTKGKVKIVSITVDPETDTPEKLRKYADQYGAGSNWWFLTGSLSETFRLAREGFKLAVEENPPESVPQAGKMLHSTKVALIDGQGRVRAYYNGTEPDLLARVLPDVGSVLQEQEIHPSIP</sequence>